<accession>A0AAV9XW41</accession>
<protein>
    <submittedName>
        <fullName evidence="1">Uncharacterized protein</fullName>
    </submittedName>
</protein>
<reference evidence="1 2" key="1">
    <citation type="submission" date="2023-10" db="EMBL/GenBank/DDBJ databases">
        <title>Comparative genomics analysis reveals potential genetic determinants of host preference in Cryptosporidium xiaoi.</title>
        <authorList>
            <person name="Xiao L."/>
            <person name="Li J."/>
        </authorList>
    </citation>
    <scope>NUCLEOTIDE SEQUENCE [LARGE SCALE GENOMIC DNA]</scope>
    <source>
        <strain evidence="1 2">52996</strain>
    </source>
</reference>
<proteinExistence type="predicted"/>
<evidence type="ECO:0000313" key="2">
    <source>
        <dbReference type="Proteomes" id="UP001311799"/>
    </source>
</evidence>
<sequence>MGDYIIIGNSLFEERFHKYFFNRENMIEGHMNIFVLGGEEYKLSFGDGSNVTNCNNYIIPKCVIKNSLESSNYMLNYIQDKIDTISFGEIFTKISEYVKQLSELDKFVNNLDFVLVLTGYYLSKSVNIIIKSSDSALVNNVFQSLIINQIYEDTFSFLSSLSNSIVIEGRIDKNKDVKIDLNEKFVDKDYVYNGEYIEYFCSQIKHVNNKLFRVKSLKLSESSLEAVESILCGVVTCARIVINQDSVEIVPLKYKYKDLSSLLTTPSFYLFKLEDDNFILINWSPDQVGNTKVNKVLYSSLQVS</sequence>
<comment type="caution">
    <text evidence="1">The sequence shown here is derived from an EMBL/GenBank/DDBJ whole genome shotgun (WGS) entry which is preliminary data.</text>
</comment>
<evidence type="ECO:0000313" key="1">
    <source>
        <dbReference type="EMBL" id="KAK6588968.1"/>
    </source>
</evidence>
<dbReference type="AlphaFoldDB" id="A0AAV9XW41"/>
<organism evidence="1 2">
    <name type="scientific">Cryptosporidium xiaoi</name>
    <dbReference type="NCBI Taxonomy" id="659607"/>
    <lineage>
        <taxon>Eukaryota</taxon>
        <taxon>Sar</taxon>
        <taxon>Alveolata</taxon>
        <taxon>Apicomplexa</taxon>
        <taxon>Conoidasida</taxon>
        <taxon>Coccidia</taxon>
        <taxon>Eucoccidiorida</taxon>
        <taxon>Eimeriorina</taxon>
        <taxon>Cryptosporidiidae</taxon>
        <taxon>Cryptosporidium</taxon>
    </lineage>
</organism>
<dbReference type="EMBL" id="JAWDEY010000018">
    <property type="protein sequence ID" value="KAK6588968.1"/>
    <property type="molecule type" value="Genomic_DNA"/>
</dbReference>
<dbReference type="Proteomes" id="UP001311799">
    <property type="component" value="Unassembled WGS sequence"/>
</dbReference>
<gene>
    <name evidence="1" type="ORF">RS030_263675</name>
</gene>
<keyword evidence="2" id="KW-1185">Reference proteome</keyword>
<name>A0AAV9XW41_9CRYT</name>